<proteinExistence type="predicted"/>
<evidence type="ECO:0000313" key="3">
    <source>
        <dbReference type="EMBL" id="WOH03807.1"/>
    </source>
</evidence>
<dbReference type="AlphaFoldDB" id="A0AAF0XB28"/>
<dbReference type="GO" id="GO:0015074">
    <property type="term" value="P:DNA integration"/>
    <property type="evidence" value="ECO:0007669"/>
    <property type="project" value="InterPro"/>
</dbReference>
<dbReference type="InterPro" id="IPR012337">
    <property type="entry name" value="RNaseH-like_sf"/>
</dbReference>
<organism evidence="3 4">
    <name type="scientific">Daucus carota subsp. sativus</name>
    <name type="common">Carrot</name>
    <dbReference type="NCBI Taxonomy" id="79200"/>
    <lineage>
        <taxon>Eukaryota</taxon>
        <taxon>Viridiplantae</taxon>
        <taxon>Streptophyta</taxon>
        <taxon>Embryophyta</taxon>
        <taxon>Tracheophyta</taxon>
        <taxon>Spermatophyta</taxon>
        <taxon>Magnoliopsida</taxon>
        <taxon>eudicotyledons</taxon>
        <taxon>Gunneridae</taxon>
        <taxon>Pentapetalae</taxon>
        <taxon>asterids</taxon>
        <taxon>campanulids</taxon>
        <taxon>Apiales</taxon>
        <taxon>Apiaceae</taxon>
        <taxon>Apioideae</taxon>
        <taxon>Scandiceae</taxon>
        <taxon>Daucinae</taxon>
        <taxon>Daucus</taxon>
        <taxon>Daucus sect. Daucus</taxon>
    </lineage>
</organism>
<dbReference type="SUPFAM" id="SSF53098">
    <property type="entry name" value="Ribonuclease H-like"/>
    <property type="match status" value="1"/>
</dbReference>
<dbReference type="EMBL" id="CP093348">
    <property type="protein sequence ID" value="WOH03807.1"/>
    <property type="molecule type" value="Genomic_DNA"/>
</dbReference>
<reference evidence="3" key="1">
    <citation type="journal article" date="2016" name="Nat. Genet.">
        <title>A high-quality carrot genome assembly provides new insights into carotenoid accumulation and asterid genome evolution.</title>
        <authorList>
            <person name="Iorizzo M."/>
            <person name="Ellison S."/>
            <person name="Senalik D."/>
            <person name="Zeng P."/>
            <person name="Satapoomin P."/>
            <person name="Huang J."/>
            <person name="Bowman M."/>
            <person name="Iovene M."/>
            <person name="Sanseverino W."/>
            <person name="Cavagnaro P."/>
            <person name="Yildiz M."/>
            <person name="Macko-Podgorni A."/>
            <person name="Moranska E."/>
            <person name="Grzebelus E."/>
            <person name="Grzebelus D."/>
            <person name="Ashrafi H."/>
            <person name="Zheng Z."/>
            <person name="Cheng S."/>
            <person name="Spooner D."/>
            <person name="Van Deynze A."/>
            <person name="Simon P."/>
        </authorList>
    </citation>
    <scope>NUCLEOTIDE SEQUENCE</scope>
    <source>
        <tissue evidence="3">Leaf</tissue>
    </source>
</reference>
<dbReference type="GO" id="GO:0003676">
    <property type="term" value="F:nucleic acid binding"/>
    <property type="evidence" value="ECO:0007669"/>
    <property type="project" value="InterPro"/>
</dbReference>
<evidence type="ECO:0000259" key="2">
    <source>
        <dbReference type="PROSITE" id="PS50994"/>
    </source>
</evidence>
<dbReference type="InterPro" id="IPR001584">
    <property type="entry name" value="Integrase_cat-core"/>
</dbReference>
<reference evidence="3" key="2">
    <citation type="submission" date="2022-03" db="EMBL/GenBank/DDBJ databases">
        <title>Draft title - Genomic analysis of global carrot germplasm unveils the trajectory of domestication and the origin of high carotenoid orange carrot.</title>
        <authorList>
            <person name="Iorizzo M."/>
            <person name="Ellison S."/>
            <person name="Senalik D."/>
            <person name="Macko-Podgorni A."/>
            <person name="Grzebelus D."/>
            <person name="Bostan H."/>
            <person name="Rolling W."/>
            <person name="Curaba J."/>
            <person name="Simon P."/>
        </authorList>
    </citation>
    <scope>NUCLEOTIDE SEQUENCE</scope>
    <source>
        <tissue evidence="3">Leaf</tissue>
    </source>
</reference>
<protein>
    <recommendedName>
        <fullName evidence="2">Integrase catalytic domain-containing protein</fullName>
    </recommendedName>
</protein>
<dbReference type="InterPro" id="IPR050951">
    <property type="entry name" value="Retrovirus_Pol_polyprotein"/>
</dbReference>
<sequence>MDIMGPFPVARGGLKFFIVVVDYMTKWVEAKPVPHVTAVACRKFFHEHIVTRFRIPRVLVSDNGRQFIDHDFEEYLATYLILHKRSSVAYPQSNGQVEVTNRTLLHCLKKSLDDHKTSWAEELPNILWAYRTDKGIPLPPSLQHGSTYSDRNRRTLPKSPNLRPPHLCPGTTRT</sequence>
<dbReference type="Proteomes" id="UP000077755">
    <property type="component" value="Chromosome 6"/>
</dbReference>
<feature type="region of interest" description="Disordered" evidence="1">
    <location>
        <begin position="139"/>
        <end position="174"/>
    </location>
</feature>
<dbReference type="PANTHER" id="PTHR37984:SF5">
    <property type="entry name" value="PROTEIN NYNRIN-LIKE"/>
    <property type="match status" value="1"/>
</dbReference>
<accession>A0AAF0XB28</accession>
<dbReference type="Gene3D" id="3.30.420.10">
    <property type="entry name" value="Ribonuclease H-like superfamily/Ribonuclease H"/>
    <property type="match status" value="1"/>
</dbReference>
<dbReference type="Pfam" id="PF00665">
    <property type="entry name" value="rve"/>
    <property type="match status" value="1"/>
</dbReference>
<dbReference type="PANTHER" id="PTHR37984">
    <property type="entry name" value="PROTEIN CBG26694"/>
    <property type="match status" value="1"/>
</dbReference>
<dbReference type="PROSITE" id="PS50994">
    <property type="entry name" value="INTEGRASE"/>
    <property type="match status" value="1"/>
</dbReference>
<evidence type="ECO:0000256" key="1">
    <source>
        <dbReference type="SAM" id="MobiDB-lite"/>
    </source>
</evidence>
<dbReference type="InterPro" id="IPR036397">
    <property type="entry name" value="RNaseH_sf"/>
</dbReference>
<feature type="domain" description="Integrase catalytic" evidence="2">
    <location>
        <begin position="1"/>
        <end position="152"/>
    </location>
</feature>
<evidence type="ECO:0000313" key="4">
    <source>
        <dbReference type="Proteomes" id="UP000077755"/>
    </source>
</evidence>
<keyword evidence="4" id="KW-1185">Reference proteome</keyword>
<gene>
    <name evidence="3" type="ORF">DCAR_0623207</name>
</gene>
<name>A0AAF0XB28_DAUCS</name>